<organism evidence="1 2">
    <name type="scientific">Amorphotheca resinae ATCC 22711</name>
    <dbReference type="NCBI Taxonomy" id="857342"/>
    <lineage>
        <taxon>Eukaryota</taxon>
        <taxon>Fungi</taxon>
        <taxon>Dikarya</taxon>
        <taxon>Ascomycota</taxon>
        <taxon>Pezizomycotina</taxon>
        <taxon>Leotiomycetes</taxon>
        <taxon>Helotiales</taxon>
        <taxon>Amorphothecaceae</taxon>
        <taxon>Amorphotheca</taxon>
    </lineage>
</organism>
<evidence type="ECO:0000313" key="1">
    <source>
        <dbReference type="EMBL" id="PSS27082.1"/>
    </source>
</evidence>
<dbReference type="AlphaFoldDB" id="A0A2T3BCJ0"/>
<keyword evidence="2" id="KW-1185">Reference proteome</keyword>
<dbReference type="EMBL" id="KZ679006">
    <property type="protein sequence ID" value="PSS27082.1"/>
    <property type="molecule type" value="Genomic_DNA"/>
</dbReference>
<dbReference type="GeneID" id="36570930"/>
<proteinExistence type="predicted"/>
<dbReference type="RefSeq" id="XP_024724607.1">
    <property type="nucleotide sequence ID" value="XM_024862849.1"/>
</dbReference>
<sequence>MELPSLSARSPLLDISTLKPEFIKPQWATCPGYLDTVLSIFQRHNHPFILVSTLAMRWSGGNNSPQKEIDVLVRSSHLQALVDDIVGSGEWKVSRNYVDIKDWLLYDSMVNETPIRDVWLKACFLDPAFEYLRFWPEELYHLTVDCNKVEVPDVSIRNYVVLEEEYYRDPCQRFGPPLLRRYEECNIPLLPPIQQRAKIMRRDIPIFIPTIEDHINALLDQTREQRKSERRNGGDPEGQIRNYIRYLYLDWIPTRNWLLSTKIRERNLELMTQKLDKYQRKPIVQLDPITKKAYHIMPWERPIRPEFLHLAEQIIDSGPSYASCYPKFPNPDRSKAIVNFGKSTQDI</sequence>
<reference evidence="1 2" key="1">
    <citation type="journal article" date="2018" name="New Phytol.">
        <title>Comparative genomics and transcriptomics depict ericoid mycorrhizal fungi as versatile saprotrophs and plant mutualists.</title>
        <authorList>
            <person name="Martino E."/>
            <person name="Morin E."/>
            <person name="Grelet G.A."/>
            <person name="Kuo A."/>
            <person name="Kohler A."/>
            <person name="Daghino S."/>
            <person name="Barry K.W."/>
            <person name="Cichocki N."/>
            <person name="Clum A."/>
            <person name="Dockter R.B."/>
            <person name="Hainaut M."/>
            <person name="Kuo R.C."/>
            <person name="LaButti K."/>
            <person name="Lindahl B.D."/>
            <person name="Lindquist E.A."/>
            <person name="Lipzen A."/>
            <person name="Khouja H.R."/>
            <person name="Magnuson J."/>
            <person name="Murat C."/>
            <person name="Ohm R.A."/>
            <person name="Singer S.W."/>
            <person name="Spatafora J.W."/>
            <person name="Wang M."/>
            <person name="Veneault-Fourrey C."/>
            <person name="Henrissat B."/>
            <person name="Grigoriev I.V."/>
            <person name="Martin F.M."/>
            <person name="Perotto S."/>
        </authorList>
    </citation>
    <scope>NUCLEOTIDE SEQUENCE [LARGE SCALE GENOMIC DNA]</scope>
    <source>
        <strain evidence="1 2">ATCC 22711</strain>
    </source>
</reference>
<name>A0A2T3BCJ0_AMORE</name>
<gene>
    <name evidence="1" type="ORF">M430DRAFT_14388</name>
</gene>
<dbReference type="Proteomes" id="UP000241818">
    <property type="component" value="Unassembled WGS sequence"/>
</dbReference>
<dbReference type="OrthoDB" id="2959714at2759"/>
<evidence type="ECO:0000313" key="2">
    <source>
        <dbReference type="Proteomes" id="UP000241818"/>
    </source>
</evidence>
<protein>
    <submittedName>
        <fullName evidence="1">Uncharacterized protein</fullName>
    </submittedName>
</protein>
<dbReference type="InParanoid" id="A0A2T3BCJ0"/>
<accession>A0A2T3BCJ0</accession>